<name>A0AAV7WYU7_PLEWA</name>
<dbReference type="AlphaFoldDB" id="A0AAV7WYU7"/>
<dbReference type="Proteomes" id="UP001066276">
    <property type="component" value="Chromosome 1_1"/>
</dbReference>
<evidence type="ECO:0000256" key="1">
    <source>
        <dbReference type="SAM" id="MobiDB-lite"/>
    </source>
</evidence>
<protein>
    <submittedName>
        <fullName evidence="2">Uncharacterized protein</fullName>
    </submittedName>
</protein>
<accession>A0AAV7WYU7</accession>
<organism evidence="2 3">
    <name type="scientific">Pleurodeles waltl</name>
    <name type="common">Iberian ribbed newt</name>
    <dbReference type="NCBI Taxonomy" id="8319"/>
    <lineage>
        <taxon>Eukaryota</taxon>
        <taxon>Metazoa</taxon>
        <taxon>Chordata</taxon>
        <taxon>Craniata</taxon>
        <taxon>Vertebrata</taxon>
        <taxon>Euteleostomi</taxon>
        <taxon>Amphibia</taxon>
        <taxon>Batrachia</taxon>
        <taxon>Caudata</taxon>
        <taxon>Salamandroidea</taxon>
        <taxon>Salamandridae</taxon>
        <taxon>Pleurodelinae</taxon>
        <taxon>Pleurodeles</taxon>
    </lineage>
</organism>
<gene>
    <name evidence="2" type="ORF">NDU88_005464</name>
</gene>
<feature type="compositionally biased region" description="Acidic residues" evidence="1">
    <location>
        <begin position="44"/>
        <end position="58"/>
    </location>
</feature>
<proteinExistence type="predicted"/>
<reference evidence="2" key="1">
    <citation type="journal article" date="2022" name="bioRxiv">
        <title>Sequencing and chromosome-scale assembly of the giantPleurodeles waltlgenome.</title>
        <authorList>
            <person name="Brown T."/>
            <person name="Elewa A."/>
            <person name="Iarovenko S."/>
            <person name="Subramanian E."/>
            <person name="Araus A.J."/>
            <person name="Petzold A."/>
            <person name="Susuki M."/>
            <person name="Suzuki K.-i.T."/>
            <person name="Hayashi T."/>
            <person name="Toyoda A."/>
            <person name="Oliveira C."/>
            <person name="Osipova E."/>
            <person name="Leigh N.D."/>
            <person name="Simon A."/>
            <person name="Yun M.H."/>
        </authorList>
    </citation>
    <scope>NUCLEOTIDE SEQUENCE</scope>
    <source>
        <strain evidence="2">20211129_DDA</strain>
        <tissue evidence="2">Liver</tissue>
    </source>
</reference>
<feature type="region of interest" description="Disordered" evidence="1">
    <location>
        <begin position="32"/>
        <end position="120"/>
    </location>
</feature>
<feature type="compositionally biased region" description="Polar residues" evidence="1">
    <location>
        <begin position="77"/>
        <end position="89"/>
    </location>
</feature>
<feature type="compositionally biased region" description="Polar residues" evidence="1">
    <location>
        <begin position="100"/>
        <end position="109"/>
    </location>
</feature>
<evidence type="ECO:0000313" key="2">
    <source>
        <dbReference type="EMBL" id="KAJ1217877.1"/>
    </source>
</evidence>
<sequence length="120" mass="13468">MKELQEFLKDRGLAMTMGSTEQERWHALYEPEVALRYGTPPENQEGDDPENDYEEEGNELAVAPVDRKGPTEMESPAGSNPVNSVSCRTLSPEEFKNRQTEGGLNQQLARLTAEDRRAEA</sequence>
<dbReference type="EMBL" id="JANPWB010000001">
    <property type="protein sequence ID" value="KAJ1217877.1"/>
    <property type="molecule type" value="Genomic_DNA"/>
</dbReference>
<evidence type="ECO:0000313" key="3">
    <source>
        <dbReference type="Proteomes" id="UP001066276"/>
    </source>
</evidence>
<comment type="caution">
    <text evidence="2">The sequence shown here is derived from an EMBL/GenBank/DDBJ whole genome shotgun (WGS) entry which is preliminary data.</text>
</comment>
<keyword evidence="3" id="KW-1185">Reference proteome</keyword>